<evidence type="ECO:0000256" key="5">
    <source>
        <dbReference type="ARBA" id="ARBA00022840"/>
    </source>
</evidence>
<evidence type="ECO:0000313" key="13">
    <source>
        <dbReference type="EMBL" id="OJJ00554.1"/>
    </source>
</evidence>
<dbReference type="STRING" id="1036611.A0A1L9PGA3"/>
<dbReference type="PROSITE" id="PS51194">
    <property type="entry name" value="HELICASE_CTER"/>
    <property type="match status" value="1"/>
</dbReference>
<comment type="catalytic activity">
    <reaction evidence="6">
        <text>ATP + H2O = ADP + phosphate + H(+)</text>
        <dbReference type="Rhea" id="RHEA:13065"/>
        <dbReference type="ChEBI" id="CHEBI:15377"/>
        <dbReference type="ChEBI" id="CHEBI:15378"/>
        <dbReference type="ChEBI" id="CHEBI:30616"/>
        <dbReference type="ChEBI" id="CHEBI:43474"/>
        <dbReference type="ChEBI" id="CHEBI:456216"/>
        <dbReference type="EC" id="3.6.4.13"/>
    </reaction>
</comment>
<feature type="compositionally biased region" description="Acidic residues" evidence="9">
    <location>
        <begin position="546"/>
        <end position="557"/>
    </location>
</feature>
<dbReference type="RefSeq" id="XP_040666316.1">
    <property type="nucleotide sequence ID" value="XM_040808203.1"/>
</dbReference>
<organism evidence="13 14">
    <name type="scientific">Aspergillus versicolor CBS 583.65</name>
    <dbReference type="NCBI Taxonomy" id="1036611"/>
    <lineage>
        <taxon>Eukaryota</taxon>
        <taxon>Fungi</taxon>
        <taxon>Dikarya</taxon>
        <taxon>Ascomycota</taxon>
        <taxon>Pezizomycotina</taxon>
        <taxon>Eurotiomycetes</taxon>
        <taxon>Eurotiomycetidae</taxon>
        <taxon>Eurotiales</taxon>
        <taxon>Aspergillaceae</taxon>
        <taxon>Aspergillus</taxon>
        <taxon>Aspergillus subgen. Nidulantes</taxon>
    </lineage>
</organism>
<keyword evidence="5 8" id="KW-0067">ATP-binding</keyword>
<feature type="short sequence motif" description="Q motif" evidence="7">
    <location>
        <begin position="133"/>
        <end position="161"/>
    </location>
</feature>
<dbReference type="GO" id="GO:0003724">
    <property type="term" value="F:RNA helicase activity"/>
    <property type="evidence" value="ECO:0007669"/>
    <property type="project" value="UniProtKB-EC"/>
</dbReference>
<feature type="domain" description="Helicase C-terminal" evidence="11">
    <location>
        <begin position="389"/>
        <end position="537"/>
    </location>
</feature>
<evidence type="ECO:0000256" key="6">
    <source>
        <dbReference type="ARBA" id="ARBA00047984"/>
    </source>
</evidence>
<dbReference type="Gene3D" id="3.40.50.300">
    <property type="entry name" value="P-loop containing nucleotide triphosphate hydrolases"/>
    <property type="match status" value="2"/>
</dbReference>
<dbReference type="SMART" id="SM00490">
    <property type="entry name" value="HELICc"/>
    <property type="match status" value="1"/>
</dbReference>
<dbReference type="SMART" id="SM00487">
    <property type="entry name" value="DEXDc"/>
    <property type="match status" value="1"/>
</dbReference>
<dbReference type="OrthoDB" id="196131at2759"/>
<name>A0A1L9PGA3_ASPVE</name>
<dbReference type="EMBL" id="KV878127">
    <property type="protein sequence ID" value="OJJ00554.1"/>
    <property type="molecule type" value="Genomic_DNA"/>
</dbReference>
<evidence type="ECO:0000256" key="1">
    <source>
        <dbReference type="ARBA" id="ARBA00012552"/>
    </source>
</evidence>
<dbReference type="VEuPathDB" id="FungiDB:ASPVEDRAFT_149500"/>
<reference evidence="14" key="1">
    <citation type="journal article" date="2017" name="Genome Biol.">
        <title>Comparative genomics reveals high biological diversity and specific adaptations in the industrially and medically important fungal genus Aspergillus.</title>
        <authorList>
            <person name="de Vries R.P."/>
            <person name="Riley R."/>
            <person name="Wiebenga A."/>
            <person name="Aguilar-Osorio G."/>
            <person name="Amillis S."/>
            <person name="Uchima C.A."/>
            <person name="Anderluh G."/>
            <person name="Asadollahi M."/>
            <person name="Askin M."/>
            <person name="Barry K."/>
            <person name="Battaglia E."/>
            <person name="Bayram O."/>
            <person name="Benocci T."/>
            <person name="Braus-Stromeyer S.A."/>
            <person name="Caldana C."/>
            <person name="Canovas D."/>
            <person name="Cerqueira G.C."/>
            <person name="Chen F."/>
            <person name="Chen W."/>
            <person name="Choi C."/>
            <person name="Clum A."/>
            <person name="Dos Santos R.A."/>
            <person name="Damasio A.R."/>
            <person name="Diallinas G."/>
            <person name="Emri T."/>
            <person name="Fekete E."/>
            <person name="Flipphi M."/>
            <person name="Freyberg S."/>
            <person name="Gallo A."/>
            <person name="Gournas C."/>
            <person name="Habgood R."/>
            <person name="Hainaut M."/>
            <person name="Harispe M.L."/>
            <person name="Henrissat B."/>
            <person name="Hilden K.S."/>
            <person name="Hope R."/>
            <person name="Hossain A."/>
            <person name="Karabika E."/>
            <person name="Karaffa L."/>
            <person name="Karanyi Z."/>
            <person name="Krasevec N."/>
            <person name="Kuo A."/>
            <person name="Kusch H."/>
            <person name="LaButti K."/>
            <person name="Lagendijk E.L."/>
            <person name="Lapidus A."/>
            <person name="Levasseur A."/>
            <person name="Lindquist E."/>
            <person name="Lipzen A."/>
            <person name="Logrieco A.F."/>
            <person name="MacCabe A."/>
            <person name="Maekelae M.R."/>
            <person name="Malavazi I."/>
            <person name="Melin P."/>
            <person name="Meyer V."/>
            <person name="Mielnichuk N."/>
            <person name="Miskei M."/>
            <person name="Molnar A.P."/>
            <person name="Mule G."/>
            <person name="Ngan C.Y."/>
            <person name="Orejas M."/>
            <person name="Orosz E."/>
            <person name="Ouedraogo J.P."/>
            <person name="Overkamp K.M."/>
            <person name="Park H.-S."/>
            <person name="Perrone G."/>
            <person name="Piumi F."/>
            <person name="Punt P.J."/>
            <person name="Ram A.F."/>
            <person name="Ramon A."/>
            <person name="Rauscher S."/>
            <person name="Record E."/>
            <person name="Riano-Pachon D.M."/>
            <person name="Robert V."/>
            <person name="Roehrig J."/>
            <person name="Ruller R."/>
            <person name="Salamov A."/>
            <person name="Salih N.S."/>
            <person name="Samson R.A."/>
            <person name="Sandor E."/>
            <person name="Sanguinetti M."/>
            <person name="Schuetze T."/>
            <person name="Sepcic K."/>
            <person name="Shelest E."/>
            <person name="Sherlock G."/>
            <person name="Sophianopoulou V."/>
            <person name="Squina F.M."/>
            <person name="Sun H."/>
            <person name="Susca A."/>
            <person name="Todd R.B."/>
            <person name="Tsang A."/>
            <person name="Unkles S.E."/>
            <person name="van de Wiele N."/>
            <person name="van Rossen-Uffink D."/>
            <person name="Oliveira J.V."/>
            <person name="Vesth T.C."/>
            <person name="Visser J."/>
            <person name="Yu J.-H."/>
            <person name="Zhou M."/>
            <person name="Andersen M.R."/>
            <person name="Archer D.B."/>
            <person name="Baker S.E."/>
            <person name="Benoit I."/>
            <person name="Brakhage A.A."/>
            <person name="Braus G.H."/>
            <person name="Fischer R."/>
            <person name="Frisvad J.C."/>
            <person name="Goldman G.H."/>
            <person name="Houbraken J."/>
            <person name="Oakley B."/>
            <person name="Pocsi I."/>
            <person name="Scazzocchio C."/>
            <person name="Seiboth B."/>
            <person name="vanKuyk P.A."/>
            <person name="Wortman J."/>
            <person name="Dyer P.S."/>
            <person name="Grigoriev I.V."/>
        </authorList>
    </citation>
    <scope>NUCLEOTIDE SEQUENCE [LARGE SCALE GENOMIC DNA]</scope>
    <source>
        <strain evidence="14">CBS 583.65</strain>
    </source>
</reference>
<protein>
    <recommendedName>
        <fullName evidence="1">RNA helicase</fullName>
        <ecNumber evidence="1">3.6.4.13</ecNumber>
    </recommendedName>
</protein>
<dbReference type="SUPFAM" id="SSF52540">
    <property type="entry name" value="P-loop containing nucleoside triphosphate hydrolases"/>
    <property type="match status" value="1"/>
</dbReference>
<feature type="region of interest" description="Disordered" evidence="9">
    <location>
        <begin position="542"/>
        <end position="588"/>
    </location>
</feature>
<dbReference type="InterPro" id="IPR014001">
    <property type="entry name" value="Helicase_ATP-bd"/>
</dbReference>
<feature type="domain" description="Helicase ATP-binding" evidence="10">
    <location>
        <begin position="164"/>
        <end position="361"/>
    </location>
</feature>
<accession>A0A1L9PGA3</accession>
<dbReference type="Pfam" id="PF00270">
    <property type="entry name" value="DEAD"/>
    <property type="match status" value="1"/>
</dbReference>
<keyword evidence="14" id="KW-1185">Reference proteome</keyword>
<dbReference type="InterPro" id="IPR011545">
    <property type="entry name" value="DEAD/DEAH_box_helicase_dom"/>
</dbReference>
<dbReference type="InterPro" id="IPR014014">
    <property type="entry name" value="RNA_helicase_DEAD_Q_motif"/>
</dbReference>
<comment type="similarity">
    <text evidence="8">Belongs to the DEAD box helicase family.</text>
</comment>
<dbReference type="GO" id="GO:0016787">
    <property type="term" value="F:hydrolase activity"/>
    <property type="evidence" value="ECO:0007669"/>
    <property type="project" value="UniProtKB-KW"/>
</dbReference>
<feature type="compositionally biased region" description="Gly residues" evidence="9">
    <location>
        <begin position="565"/>
        <end position="574"/>
    </location>
</feature>
<dbReference type="Proteomes" id="UP000184073">
    <property type="component" value="Unassembled WGS sequence"/>
</dbReference>
<dbReference type="AlphaFoldDB" id="A0A1L9PGA3"/>
<evidence type="ECO:0000256" key="3">
    <source>
        <dbReference type="ARBA" id="ARBA00022801"/>
    </source>
</evidence>
<evidence type="ECO:0000256" key="8">
    <source>
        <dbReference type="RuleBase" id="RU000492"/>
    </source>
</evidence>
<evidence type="ECO:0000259" key="12">
    <source>
        <dbReference type="PROSITE" id="PS51195"/>
    </source>
</evidence>
<dbReference type="EC" id="3.6.4.13" evidence="1"/>
<gene>
    <name evidence="13" type="ORF">ASPVEDRAFT_149500</name>
</gene>
<evidence type="ECO:0000313" key="14">
    <source>
        <dbReference type="Proteomes" id="UP000184073"/>
    </source>
</evidence>
<dbReference type="PROSITE" id="PS51195">
    <property type="entry name" value="Q_MOTIF"/>
    <property type="match status" value="1"/>
</dbReference>
<dbReference type="InterPro" id="IPR027417">
    <property type="entry name" value="P-loop_NTPase"/>
</dbReference>
<evidence type="ECO:0000259" key="10">
    <source>
        <dbReference type="PROSITE" id="PS51192"/>
    </source>
</evidence>
<dbReference type="PROSITE" id="PS51192">
    <property type="entry name" value="HELICASE_ATP_BIND_1"/>
    <property type="match status" value="1"/>
</dbReference>
<dbReference type="InterPro" id="IPR000629">
    <property type="entry name" value="RNA-helicase_DEAD-box_CS"/>
</dbReference>
<evidence type="ECO:0000256" key="4">
    <source>
        <dbReference type="ARBA" id="ARBA00022806"/>
    </source>
</evidence>
<dbReference type="GO" id="GO:0005524">
    <property type="term" value="F:ATP binding"/>
    <property type="evidence" value="ECO:0007669"/>
    <property type="project" value="UniProtKB-KW"/>
</dbReference>
<dbReference type="GO" id="GO:0003676">
    <property type="term" value="F:nucleic acid binding"/>
    <property type="evidence" value="ECO:0007669"/>
    <property type="project" value="InterPro"/>
</dbReference>
<dbReference type="InterPro" id="IPR001650">
    <property type="entry name" value="Helicase_C-like"/>
</dbReference>
<dbReference type="Pfam" id="PF00271">
    <property type="entry name" value="Helicase_C"/>
    <property type="match status" value="1"/>
</dbReference>
<dbReference type="PANTHER" id="PTHR47958">
    <property type="entry name" value="ATP-DEPENDENT RNA HELICASE DBP3"/>
    <property type="match status" value="1"/>
</dbReference>
<keyword evidence="3 8" id="KW-0378">Hydrolase</keyword>
<evidence type="ECO:0000259" key="11">
    <source>
        <dbReference type="PROSITE" id="PS51194"/>
    </source>
</evidence>
<feature type="domain" description="DEAD-box RNA helicase Q" evidence="12">
    <location>
        <begin position="133"/>
        <end position="161"/>
    </location>
</feature>
<sequence>MDDTGNFEVSSVRDALAEVTNDQNNRNTEAAAIAREKGWVESEVLDYDKYKFAPSEKLAEGGENPQDESVPEWAANAAKYEWNDEYGDVGPKNPRLEEQLFRSEFINRAGLKIGNLRNIEVIAESHERPNPIKSFDDAGIHPIVRENINLCGYEFPTPIQAYAIPAVLTSHDLIAIAQTGSGKTAAFLIPVLSQLMGKAKKLAAPRPNLAAGFDPMTDNVRAEPLVLIVAPTRELATQIFDEARRLCYRSMLRPCVVYGGAPVRDQRDELQKGCDILIGTPGRLLDFMDKPHILSLRRVKYTIIDEADELLQSDWESDFTKIMSGGDMNEDADHRYMMFSATFNKDCRVLARKFLADDHVRVRIGRPGSTHINVDQNIVYAEPHLKKQCLYDLLLAMPPSRTLVFVNSKQQADLIDDYLYNLGLPSTSIHADRTQREREDALRAFRAARCPILVATGVSARGLDIKNVMHVINYDLPSYMHGGITEYIHRIGRTARIGNEGLATSFYNEKDSDLAPDLVKILIESKQKVPDFLADYKPEGEVVDFHDDDTDDGENEEYGATGSNGNTGGWGGMGSTQDEAAEAQPGWE</sequence>
<keyword evidence="4 8" id="KW-0347">Helicase</keyword>
<evidence type="ECO:0000256" key="2">
    <source>
        <dbReference type="ARBA" id="ARBA00022741"/>
    </source>
</evidence>
<evidence type="ECO:0000256" key="9">
    <source>
        <dbReference type="SAM" id="MobiDB-lite"/>
    </source>
</evidence>
<keyword evidence="2 8" id="KW-0547">Nucleotide-binding</keyword>
<evidence type="ECO:0000256" key="7">
    <source>
        <dbReference type="PROSITE-ProRule" id="PRU00552"/>
    </source>
</evidence>
<dbReference type="CDD" id="cd18787">
    <property type="entry name" value="SF2_C_DEAD"/>
    <property type="match status" value="1"/>
</dbReference>
<dbReference type="PROSITE" id="PS00039">
    <property type="entry name" value="DEAD_ATP_HELICASE"/>
    <property type="match status" value="1"/>
</dbReference>
<proteinExistence type="inferred from homology"/>
<dbReference type="GeneID" id="63723714"/>